<sequence length="51" mass="5679">AAALMSLIQSAKLNGLDPYEYLRDVLTRLPTQKASRISELLPHRWASVRAG</sequence>
<dbReference type="EMBL" id="SDKK01000020">
    <property type="protein sequence ID" value="TYC54460.1"/>
    <property type="molecule type" value="Genomic_DNA"/>
</dbReference>
<gene>
    <name evidence="2" type="ORF">ETQ85_19075</name>
</gene>
<protein>
    <submittedName>
        <fullName evidence="2">Transposase domain-containing protein</fullName>
    </submittedName>
</protein>
<keyword evidence="3" id="KW-1185">Reference proteome</keyword>
<dbReference type="Pfam" id="PF13817">
    <property type="entry name" value="DDE_Tnp_IS66_C"/>
    <property type="match status" value="1"/>
</dbReference>
<dbReference type="InterPro" id="IPR039552">
    <property type="entry name" value="IS66_C"/>
</dbReference>
<evidence type="ECO:0000313" key="3">
    <source>
        <dbReference type="Proteomes" id="UP000389128"/>
    </source>
</evidence>
<dbReference type="Proteomes" id="UP000389128">
    <property type="component" value="Unassembled WGS sequence"/>
</dbReference>
<dbReference type="OrthoDB" id="9794514at2"/>
<organism evidence="2 3">
    <name type="scientific">Zoogloea oleivorans</name>
    <dbReference type="NCBI Taxonomy" id="1552750"/>
    <lineage>
        <taxon>Bacteria</taxon>
        <taxon>Pseudomonadati</taxon>
        <taxon>Pseudomonadota</taxon>
        <taxon>Betaproteobacteria</taxon>
        <taxon>Rhodocyclales</taxon>
        <taxon>Zoogloeaceae</taxon>
        <taxon>Zoogloea</taxon>
    </lineage>
</organism>
<proteinExistence type="predicted"/>
<accession>A0A6C2CJR9</accession>
<dbReference type="AlphaFoldDB" id="A0A6C2CJR9"/>
<feature type="non-terminal residue" evidence="2">
    <location>
        <position position="1"/>
    </location>
</feature>
<reference evidence="2 3" key="1">
    <citation type="submission" date="2019-01" db="EMBL/GenBank/DDBJ databases">
        <title>Zoogloea oleivorans genome sequencing and assembly.</title>
        <authorList>
            <person name="Tancsics A."/>
            <person name="Farkas M."/>
            <person name="Kriszt B."/>
            <person name="Maroti G."/>
            <person name="Horvath B."/>
        </authorList>
    </citation>
    <scope>NUCLEOTIDE SEQUENCE [LARGE SCALE GENOMIC DNA]</scope>
    <source>
        <strain evidence="2 3">Buc</strain>
    </source>
</reference>
<feature type="domain" description="Transposase IS66 C-terminal" evidence="1">
    <location>
        <begin position="6"/>
        <end position="43"/>
    </location>
</feature>
<name>A0A6C2CJR9_9RHOO</name>
<evidence type="ECO:0000313" key="2">
    <source>
        <dbReference type="EMBL" id="TYC54460.1"/>
    </source>
</evidence>
<dbReference type="RefSeq" id="WP_148580669.1">
    <property type="nucleotide sequence ID" value="NZ_SDKK01000020.1"/>
</dbReference>
<comment type="caution">
    <text evidence="2">The sequence shown here is derived from an EMBL/GenBank/DDBJ whole genome shotgun (WGS) entry which is preliminary data.</text>
</comment>
<evidence type="ECO:0000259" key="1">
    <source>
        <dbReference type="Pfam" id="PF13817"/>
    </source>
</evidence>